<keyword evidence="4" id="KW-0812">Transmembrane</keyword>
<proteinExistence type="evidence at transcript level"/>
<evidence type="ECO:0000259" key="5">
    <source>
        <dbReference type="SMART" id="SM00337"/>
    </source>
</evidence>
<organism evidence="6">
    <name type="scientific">Schmidtea mediterranea</name>
    <name type="common">Freshwater planarian flatworm</name>
    <dbReference type="NCBI Taxonomy" id="79327"/>
    <lineage>
        <taxon>Eukaryota</taxon>
        <taxon>Metazoa</taxon>
        <taxon>Spiralia</taxon>
        <taxon>Lophotrochozoa</taxon>
        <taxon>Platyhelminthes</taxon>
        <taxon>Rhabditophora</taxon>
        <taxon>Seriata</taxon>
        <taxon>Tricladida</taxon>
        <taxon>Continenticola</taxon>
        <taxon>Geoplanoidea</taxon>
        <taxon>Dugesiidae</taxon>
        <taxon>Schmidtea</taxon>
    </lineage>
</organism>
<dbReference type="InterPro" id="IPR046371">
    <property type="entry name" value="Bcl-2_BH1-3"/>
</dbReference>
<feature type="domain" description="Bcl-2 Bcl-2 homology region 1-3" evidence="5">
    <location>
        <begin position="70"/>
        <end position="173"/>
    </location>
</feature>
<dbReference type="GO" id="GO:0042981">
    <property type="term" value="P:regulation of apoptotic process"/>
    <property type="evidence" value="ECO:0007669"/>
    <property type="project" value="InterPro"/>
</dbReference>
<dbReference type="Pfam" id="PF00452">
    <property type="entry name" value="Bcl-2"/>
    <property type="match status" value="1"/>
</dbReference>
<evidence type="ECO:0000313" key="6">
    <source>
        <dbReference type="EMBL" id="AEX93474.1"/>
    </source>
</evidence>
<keyword evidence="4" id="KW-1133">Transmembrane helix</keyword>
<dbReference type="AlphaFoldDB" id="H2DL12"/>
<dbReference type="InterPro" id="IPR002475">
    <property type="entry name" value="Bcl2-like"/>
</dbReference>
<comment type="similarity">
    <text evidence="1">Belongs to the Bcl-2 family.</text>
</comment>
<dbReference type="PANTHER" id="PTHR11256">
    <property type="entry name" value="BCL-2 RELATED"/>
    <property type="match status" value="1"/>
</dbReference>
<dbReference type="OrthoDB" id="6020735at2759"/>
<dbReference type="GO" id="GO:0051400">
    <property type="term" value="F:BH domain binding"/>
    <property type="evidence" value="ECO:0007669"/>
    <property type="project" value="TreeGrafter"/>
</dbReference>
<dbReference type="SUPFAM" id="SSF56854">
    <property type="entry name" value="Bcl-2 inhibitors of programmed cell death"/>
    <property type="match status" value="1"/>
</dbReference>
<protein>
    <submittedName>
        <fullName evidence="6">Bak-1</fullName>
    </submittedName>
</protein>
<dbReference type="GO" id="GO:0097192">
    <property type="term" value="P:extrinsic apoptotic signaling pathway in absence of ligand"/>
    <property type="evidence" value="ECO:0007669"/>
    <property type="project" value="TreeGrafter"/>
</dbReference>
<dbReference type="GO" id="GO:0001836">
    <property type="term" value="P:release of cytochrome c from mitochondria"/>
    <property type="evidence" value="ECO:0007669"/>
    <property type="project" value="TreeGrafter"/>
</dbReference>
<dbReference type="Gene3D" id="1.10.437.10">
    <property type="entry name" value="Blc2-like"/>
    <property type="match status" value="1"/>
</dbReference>
<evidence type="ECO:0000256" key="1">
    <source>
        <dbReference type="ARBA" id="ARBA00009458"/>
    </source>
</evidence>
<keyword evidence="2" id="KW-0053">Apoptosis</keyword>
<accession>H2DL12</accession>
<evidence type="ECO:0000256" key="4">
    <source>
        <dbReference type="SAM" id="Phobius"/>
    </source>
</evidence>
<evidence type="ECO:0000256" key="3">
    <source>
        <dbReference type="SAM" id="MobiDB-lite"/>
    </source>
</evidence>
<dbReference type="SMART" id="SM00337">
    <property type="entry name" value="BCL"/>
    <property type="match status" value="1"/>
</dbReference>
<dbReference type="InterPro" id="IPR036834">
    <property type="entry name" value="Bcl-2-like_sf"/>
</dbReference>
<sequence length="213" mass="24382">MAAGDVNNDDQMNKLCEETIEIFECFVETQLENDRERNRIDPGTPGLPPEDLPHTPDNRDNVSWQIGKKLAGIADTLVLDEESRGLISEIVQLVNVGPDDTRAFDEFSEIAKKVIANEITWENVATLFYFGYCIARDRLTQGVQHFLSQLLKWIVDIFKRLGIFQWILNNGGWIHFLGYNNNGDDTFSVWVYRSAVVVVLAFVCISVYRNYSR</sequence>
<dbReference type="GO" id="GO:0005741">
    <property type="term" value="C:mitochondrial outer membrane"/>
    <property type="evidence" value="ECO:0007669"/>
    <property type="project" value="TreeGrafter"/>
</dbReference>
<feature type="transmembrane region" description="Helical" evidence="4">
    <location>
        <begin position="190"/>
        <end position="208"/>
    </location>
</feature>
<reference evidence="6" key="1">
    <citation type="journal article" date="2012" name="Proc. Natl. Acad. Sci. U.S.A.">
        <title>Mitochondrial pathway of apoptosis is ancestral in metazoans.</title>
        <authorList>
            <person name="Bender C.E."/>
            <person name="Fitzgerald P."/>
            <person name="Tait S.W."/>
            <person name="Llambi F."/>
            <person name="McStay G.P."/>
            <person name="Tupper D.O."/>
            <person name="Pellettieri J."/>
            <person name="Sanchez Alvarado A."/>
            <person name="Salvesen G.S."/>
            <person name="Green D.R."/>
        </authorList>
    </citation>
    <scope>NUCLEOTIDE SEQUENCE</scope>
</reference>
<feature type="region of interest" description="Disordered" evidence="3">
    <location>
        <begin position="34"/>
        <end position="59"/>
    </location>
</feature>
<dbReference type="InterPro" id="IPR026298">
    <property type="entry name" value="Bcl-2_fam"/>
</dbReference>
<dbReference type="PROSITE" id="PS50062">
    <property type="entry name" value="BCL2_FAMILY"/>
    <property type="match status" value="1"/>
</dbReference>
<name>H2DL12_SCHMD</name>
<evidence type="ECO:0000256" key="2">
    <source>
        <dbReference type="ARBA" id="ARBA00022703"/>
    </source>
</evidence>
<dbReference type="GO" id="GO:0008630">
    <property type="term" value="P:intrinsic apoptotic signaling pathway in response to DNA damage"/>
    <property type="evidence" value="ECO:0007669"/>
    <property type="project" value="TreeGrafter"/>
</dbReference>
<keyword evidence="4" id="KW-0472">Membrane</keyword>
<dbReference type="EMBL" id="JN621808">
    <property type="protein sequence ID" value="AEX93474.1"/>
    <property type="molecule type" value="mRNA"/>
</dbReference>